<protein>
    <submittedName>
        <fullName evidence="2">Uncharacterized protein</fullName>
    </submittedName>
</protein>
<gene>
    <name evidence="2" type="ORF">MELA_00998</name>
</gene>
<dbReference type="Proteomes" id="UP000334340">
    <property type="component" value="Unassembled WGS sequence"/>
</dbReference>
<keyword evidence="1" id="KW-0732">Signal</keyword>
<dbReference type="SUPFAM" id="SSF55008">
    <property type="entry name" value="HMA, heavy metal-associated domain"/>
    <property type="match status" value="1"/>
</dbReference>
<dbReference type="GO" id="GO:0046872">
    <property type="term" value="F:metal ion binding"/>
    <property type="evidence" value="ECO:0007669"/>
    <property type="project" value="InterPro"/>
</dbReference>
<dbReference type="CDD" id="cd00371">
    <property type="entry name" value="HMA"/>
    <property type="match status" value="1"/>
</dbReference>
<sequence length="101" mass="10766">MLYRRMLSVAVIFGAGLLASMAEAADQQVTLMLGGSSCETHVREIRTALKRVEGVKGVDLRSMPGHAIVRAEAGHVTPEQLTAAVAGVKGTNWRCTAEVME</sequence>
<dbReference type="InterPro" id="IPR006121">
    <property type="entry name" value="HMA_dom"/>
</dbReference>
<organism evidence="2 3">
    <name type="scientific">Candidatus Methylomirabilis lanthanidiphila</name>
    <dbReference type="NCBI Taxonomy" id="2211376"/>
    <lineage>
        <taxon>Bacteria</taxon>
        <taxon>Candidatus Methylomirabilota</taxon>
        <taxon>Candidatus Methylomirabilia</taxon>
        <taxon>Candidatus Methylomirabilales</taxon>
        <taxon>Candidatus Methylomirabilaceae</taxon>
        <taxon>Candidatus Methylomirabilis</taxon>
    </lineage>
</organism>
<proteinExistence type="predicted"/>
<feature type="signal peptide" evidence="1">
    <location>
        <begin position="1"/>
        <end position="24"/>
    </location>
</feature>
<dbReference type="InterPro" id="IPR036163">
    <property type="entry name" value="HMA_dom_sf"/>
</dbReference>
<evidence type="ECO:0000313" key="2">
    <source>
        <dbReference type="EMBL" id="VUZ84625.1"/>
    </source>
</evidence>
<evidence type="ECO:0000256" key="1">
    <source>
        <dbReference type="SAM" id="SignalP"/>
    </source>
</evidence>
<evidence type="ECO:0000313" key="3">
    <source>
        <dbReference type="Proteomes" id="UP000334340"/>
    </source>
</evidence>
<dbReference type="EMBL" id="CABIKM010000015">
    <property type="protein sequence ID" value="VUZ84625.1"/>
    <property type="molecule type" value="Genomic_DNA"/>
</dbReference>
<accession>A0A564ZH49</accession>
<dbReference type="Gene3D" id="3.30.70.100">
    <property type="match status" value="1"/>
</dbReference>
<reference evidence="2 3" key="1">
    <citation type="submission" date="2019-07" db="EMBL/GenBank/DDBJ databases">
        <authorList>
            <person name="Cremers G."/>
        </authorList>
    </citation>
    <scope>NUCLEOTIDE SEQUENCE [LARGE SCALE GENOMIC DNA]</scope>
</reference>
<keyword evidence="3" id="KW-1185">Reference proteome</keyword>
<name>A0A564ZH49_9BACT</name>
<dbReference type="AlphaFoldDB" id="A0A564ZH49"/>
<feature type="chain" id="PRO_5021730031" evidence="1">
    <location>
        <begin position="25"/>
        <end position="101"/>
    </location>
</feature>